<gene>
    <name evidence="4" type="ORF">AB1Y20_007499</name>
</gene>
<dbReference type="Pfam" id="PF01266">
    <property type="entry name" value="DAO"/>
    <property type="match status" value="1"/>
</dbReference>
<organism evidence="4 5">
    <name type="scientific">Prymnesium parvum</name>
    <name type="common">Toxic golden alga</name>
    <dbReference type="NCBI Taxonomy" id="97485"/>
    <lineage>
        <taxon>Eukaryota</taxon>
        <taxon>Haptista</taxon>
        <taxon>Haptophyta</taxon>
        <taxon>Prymnesiophyceae</taxon>
        <taxon>Prymnesiales</taxon>
        <taxon>Prymnesiaceae</taxon>
        <taxon>Prymnesium</taxon>
    </lineage>
</organism>
<evidence type="ECO:0000259" key="3">
    <source>
        <dbReference type="Pfam" id="PF04572"/>
    </source>
</evidence>
<evidence type="ECO:0008006" key="6">
    <source>
        <dbReference type="Google" id="ProtNLM"/>
    </source>
</evidence>
<dbReference type="InterPro" id="IPR007577">
    <property type="entry name" value="GlycoTrfase_DXD_sugar-bd_CS"/>
</dbReference>
<evidence type="ECO:0000313" key="4">
    <source>
        <dbReference type="EMBL" id="KAL1507893.1"/>
    </source>
</evidence>
<dbReference type="Gene3D" id="3.90.550.20">
    <property type="match status" value="1"/>
</dbReference>
<dbReference type="InterPro" id="IPR006076">
    <property type="entry name" value="FAD-dep_OxRdtase"/>
</dbReference>
<feature type="region of interest" description="Disordered" evidence="1">
    <location>
        <begin position="134"/>
        <end position="157"/>
    </location>
</feature>
<feature type="domain" description="FAD dependent oxidoreductase" evidence="2">
    <location>
        <begin position="436"/>
        <end position="808"/>
    </location>
</feature>
<proteinExistence type="predicted"/>
<evidence type="ECO:0000259" key="2">
    <source>
        <dbReference type="Pfam" id="PF01266"/>
    </source>
</evidence>
<dbReference type="InterPro" id="IPR029044">
    <property type="entry name" value="Nucleotide-diphossugar_trans"/>
</dbReference>
<dbReference type="GO" id="GO:0005737">
    <property type="term" value="C:cytoplasm"/>
    <property type="evidence" value="ECO:0007669"/>
    <property type="project" value="TreeGrafter"/>
</dbReference>
<sequence>MDTASDFFFIWTTSPRSFAPRLMRSIESVFRHHPSARLSVLSNSLPTNFFQELTHLGRDIEVERYDLRSMVTGTRAAVWLDFRRFWNKSSYFPNHEADLLRLLRLHQRGGVYLDTDLIFVRPLPVSRCPNAVGIESGGGGEPPPHLGEEAGKHSNRSTGLHGDAILCNALMSFEQGAALPKLLVDAFVSDYLPYPPGLTMPELYAMGYWGAMGPLLLSRSMRRLLEKENNEDGHGTSNLMVHRTCVYEREVFYPIRPSDIHSHFGPWNAVRDEPVSRTIAERSVAVHYWNALTKDIPITCGSLLHRLLDQNCYACSALPCVTEGHRPQLDSSSEETGLIQMAALARWAIAALAWAVLPSSAARIASTGHAVALTARPVALTARPVALTAHPVALAAHPVALTAHPVALTARPVAIARLTTSRRARPAAALAIAPQRIAIVGSGFAGLAAAFHLLNASASAGQPLAALHVFDPAEPGCGGASAVAAGLLHPFTPRGTEIWCGSDGFAATRQLIEAVEAHLNRSVSTTPGLLRLALDDEAAAALRAAADRGAAAGPLHQQWLPHAAGGRGGAYASAALSVCPREYMRGLWSLCEAMAPGRTAWHTTRVHSVREARLRAYDAIVLAAGAGSGEISELRGLPLRKCRGQNLVLANEGGLRTPLICGKYLVPIEDGTQLLGGATFEYDDDHRVHRPADADEAEAALRQPLGEMHPPALDAKLLGCQAGVRAFPPRSHLGYVPLTCRLHLDESSEHLGGTSTKPPKGERDTGESTPRLSVAAEVESDGPDLWLFTGLGSRGLIHHALLGRELAHAVLARDDTLLRDHTRRVKVSASPYTSIG</sequence>
<dbReference type="PANTHER" id="PTHR13847">
    <property type="entry name" value="SARCOSINE DEHYDROGENASE-RELATED"/>
    <property type="match status" value="1"/>
</dbReference>
<dbReference type="PANTHER" id="PTHR13847:SF261">
    <property type="entry name" value="FAD-DEPENDENT OXIDOREDUCTASE FAMILY PROTEIN"/>
    <property type="match status" value="1"/>
</dbReference>
<dbReference type="Proteomes" id="UP001515480">
    <property type="component" value="Unassembled WGS sequence"/>
</dbReference>
<evidence type="ECO:0000313" key="5">
    <source>
        <dbReference type="Proteomes" id="UP001515480"/>
    </source>
</evidence>
<evidence type="ECO:0000256" key="1">
    <source>
        <dbReference type="SAM" id="MobiDB-lite"/>
    </source>
</evidence>
<dbReference type="InterPro" id="IPR007652">
    <property type="entry name" value="A1-4-GlycosylTfrase_dom"/>
</dbReference>
<dbReference type="SUPFAM" id="SSF53448">
    <property type="entry name" value="Nucleotide-diphospho-sugar transferases"/>
    <property type="match status" value="1"/>
</dbReference>
<name>A0AB34IXL4_PRYPA</name>
<dbReference type="Pfam" id="PF04488">
    <property type="entry name" value="Gly_transf_sug"/>
    <property type="match status" value="1"/>
</dbReference>
<dbReference type="Gene3D" id="3.50.50.60">
    <property type="entry name" value="FAD/NAD(P)-binding domain"/>
    <property type="match status" value="1"/>
</dbReference>
<feature type="region of interest" description="Disordered" evidence="1">
    <location>
        <begin position="747"/>
        <end position="770"/>
    </location>
</feature>
<accession>A0AB34IXL4</accession>
<dbReference type="Gene3D" id="3.30.9.10">
    <property type="entry name" value="D-Amino Acid Oxidase, subunit A, domain 2"/>
    <property type="match status" value="1"/>
</dbReference>
<feature type="domain" description="Alpha 1,4-glycosyltransferase" evidence="3">
    <location>
        <begin position="204"/>
        <end position="317"/>
    </location>
</feature>
<keyword evidence="5" id="KW-1185">Reference proteome</keyword>
<dbReference type="Pfam" id="PF04572">
    <property type="entry name" value="Gb3_synth"/>
    <property type="match status" value="1"/>
</dbReference>
<dbReference type="AlphaFoldDB" id="A0AB34IXL4"/>
<comment type="caution">
    <text evidence="4">The sequence shown here is derived from an EMBL/GenBank/DDBJ whole genome shotgun (WGS) entry which is preliminary data.</text>
</comment>
<dbReference type="EMBL" id="JBGBPQ010000017">
    <property type="protein sequence ID" value="KAL1507893.1"/>
    <property type="molecule type" value="Genomic_DNA"/>
</dbReference>
<protein>
    <recommendedName>
        <fullName evidence="6">Nucleotide-diphospho-sugar transferase domain-containing protein</fullName>
    </recommendedName>
</protein>
<dbReference type="SUPFAM" id="SSF51905">
    <property type="entry name" value="FAD/NAD(P)-binding domain"/>
    <property type="match status" value="1"/>
</dbReference>
<reference evidence="4 5" key="1">
    <citation type="journal article" date="2024" name="Science">
        <title>Giant polyketide synthase enzymes in the biosynthesis of giant marine polyether toxins.</title>
        <authorList>
            <person name="Fallon T.R."/>
            <person name="Shende V.V."/>
            <person name="Wierzbicki I.H."/>
            <person name="Pendleton A.L."/>
            <person name="Watervoot N.F."/>
            <person name="Auber R.P."/>
            <person name="Gonzalez D.J."/>
            <person name="Wisecaver J.H."/>
            <person name="Moore B.S."/>
        </authorList>
    </citation>
    <scope>NUCLEOTIDE SEQUENCE [LARGE SCALE GENOMIC DNA]</scope>
    <source>
        <strain evidence="4 5">12B1</strain>
    </source>
</reference>
<dbReference type="InterPro" id="IPR036188">
    <property type="entry name" value="FAD/NAD-bd_sf"/>
</dbReference>